<evidence type="ECO:0000256" key="9">
    <source>
        <dbReference type="SAM" id="Phobius"/>
    </source>
</evidence>
<keyword evidence="2 7" id="KW-0489">Methyltransferase</keyword>
<protein>
    <recommendedName>
        <fullName evidence="7">RNA methyltransferase</fullName>
        <ecNumber evidence="7">2.1.1.-</ecNumber>
    </recommendedName>
</protein>
<evidence type="ECO:0000259" key="11">
    <source>
        <dbReference type="PROSITE" id="PS51515"/>
    </source>
</evidence>
<evidence type="ECO:0000256" key="3">
    <source>
        <dbReference type="ARBA" id="ARBA00022679"/>
    </source>
</evidence>
<dbReference type="InterPro" id="IPR039772">
    <property type="entry name" value="Bin3-like"/>
</dbReference>
<evidence type="ECO:0000259" key="10">
    <source>
        <dbReference type="PROSITE" id="PS50137"/>
    </source>
</evidence>
<evidence type="ECO:0000313" key="13">
    <source>
        <dbReference type="Proteomes" id="UP001209570"/>
    </source>
</evidence>
<accession>A0AAD5Q304</accession>
<feature type="domain" description="Bin3-type SAM" evidence="11">
    <location>
        <begin position="37"/>
        <end position="378"/>
    </location>
</feature>
<proteinExistence type="inferred from homology"/>
<dbReference type="PROSITE" id="PS51515">
    <property type="entry name" value="BIN3_SAM"/>
    <property type="match status" value="1"/>
</dbReference>
<dbReference type="GO" id="GO:0003723">
    <property type="term" value="F:RNA binding"/>
    <property type="evidence" value="ECO:0007669"/>
    <property type="project" value="UniProtKB-UniRule"/>
</dbReference>
<evidence type="ECO:0000256" key="1">
    <source>
        <dbReference type="ARBA" id="ARBA00008361"/>
    </source>
</evidence>
<organism evidence="12 13">
    <name type="scientific">Pythium insidiosum</name>
    <name type="common">Pythiosis disease agent</name>
    <dbReference type="NCBI Taxonomy" id="114742"/>
    <lineage>
        <taxon>Eukaryota</taxon>
        <taxon>Sar</taxon>
        <taxon>Stramenopiles</taxon>
        <taxon>Oomycota</taxon>
        <taxon>Peronosporomycetes</taxon>
        <taxon>Pythiales</taxon>
        <taxon>Pythiaceae</taxon>
        <taxon>Pythium</taxon>
    </lineage>
</organism>
<feature type="domain" description="DRBM" evidence="10">
    <location>
        <begin position="93"/>
        <end position="165"/>
    </location>
</feature>
<dbReference type="SUPFAM" id="SSF53335">
    <property type="entry name" value="S-adenosyl-L-methionine-dependent methyltransferases"/>
    <property type="match status" value="1"/>
</dbReference>
<feature type="compositionally biased region" description="Polar residues" evidence="8">
    <location>
        <begin position="189"/>
        <end position="200"/>
    </location>
</feature>
<dbReference type="GO" id="GO:0008173">
    <property type="term" value="F:RNA methyltransferase activity"/>
    <property type="evidence" value="ECO:0007669"/>
    <property type="project" value="UniProtKB-UniRule"/>
</dbReference>
<dbReference type="Pfam" id="PF06859">
    <property type="entry name" value="Bin3"/>
    <property type="match status" value="1"/>
</dbReference>
<dbReference type="Proteomes" id="UP001209570">
    <property type="component" value="Unassembled WGS sequence"/>
</dbReference>
<dbReference type="InterPro" id="IPR014720">
    <property type="entry name" value="dsRBD_dom"/>
</dbReference>
<keyword evidence="13" id="KW-1185">Reference proteome</keyword>
<keyword evidence="9" id="KW-0812">Transmembrane</keyword>
<keyword evidence="3 7" id="KW-0808">Transferase</keyword>
<dbReference type="PROSITE" id="PS50137">
    <property type="entry name" value="DS_RBD"/>
    <property type="match status" value="1"/>
</dbReference>
<dbReference type="GO" id="GO:0032259">
    <property type="term" value="P:methylation"/>
    <property type="evidence" value="ECO:0007669"/>
    <property type="project" value="UniProtKB-KW"/>
</dbReference>
<dbReference type="Gene3D" id="3.40.50.150">
    <property type="entry name" value="Vaccinia Virus protein VP39"/>
    <property type="match status" value="1"/>
</dbReference>
<dbReference type="InterPro" id="IPR029063">
    <property type="entry name" value="SAM-dependent_MTases_sf"/>
</dbReference>
<keyword evidence="5" id="KW-0694">RNA-binding</keyword>
<feature type="transmembrane region" description="Helical" evidence="9">
    <location>
        <begin position="388"/>
        <end position="407"/>
    </location>
</feature>
<dbReference type="SUPFAM" id="SSF54768">
    <property type="entry name" value="dsRNA-binding domain-like"/>
    <property type="match status" value="1"/>
</dbReference>
<evidence type="ECO:0000256" key="5">
    <source>
        <dbReference type="PROSITE-ProRule" id="PRU00266"/>
    </source>
</evidence>
<sequence>MAADAAQGHVLGNFHTYYSFNPANERLRFMDTETRQALRHGLLRAGGSSESATILDVGCNEGDLTIGLYKSLVGGNEDTTIAAPLDVVTFDVSSVSQLNELAQRKKLSVSYIFSEEEQSGSSEHRRHFVCELRVNGSSVVVRGAGVSKKVAKAKAAGAALAKLTQSEGGSTNDATTVSNELPEKDAAPATSTAHSDSTLSPADRKPLYVLGIDVDAELISRASQKPVPCPQQDAVEFAHADVMESSAFRSIVDTFLRRAGRVLPSDERRAFDLITLFSVTMWIHLNHGDDGLWRFLGTVADMTEHLIVEPQPWKCYRNALKRLARLRAPVPPSFKGLQVRENVLDKMDAFLRERFRFRAPLGKTNWSRPMLLYSRSPIEVSLITESKAAIGIATSMGITVMIGWYTLRVMDRYAFTAVLNGWLGSWSKSKALGVFARAGDLAIHFVFPIALLVFFLPNVRAWMCIPALISSRLWSRFVVGEGGFPKADHVYRFVPPRSQHFWNTAYRMELVLNVLVPCCCHLVHQSGLYDQLADGLVL</sequence>
<keyword evidence="4 6" id="KW-0949">S-adenosyl-L-methionine</keyword>
<dbReference type="Pfam" id="PF00035">
    <property type="entry name" value="dsrm"/>
    <property type="match status" value="1"/>
</dbReference>
<comment type="similarity">
    <text evidence="1 7">Belongs to the methyltransferase superfamily.</text>
</comment>
<comment type="caution">
    <text evidence="12">The sequence shown here is derived from an EMBL/GenBank/DDBJ whole genome shotgun (WGS) entry which is preliminary data.</text>
</comment>
<evidence type="ECO:0000256" key="6">
    <source>
        <dbReference type="PROSITE-ProRule" id="PRU00848"/>
    </source>
</evidence>
<dbReference type="AlphaFoldDB" id="A0AAD5Q304"/>
<dbReference type="GO" id="GO:0005737">
    <property type="term" value="C:cytoplasm"/>
    <property type="evidence" value="ECO:0007669"/>
    <property type="project" value="TreeGrafter"/>
</dbReference>
<feature type="compositionally biased region" description="Polar residues" evidence="8">
    <location>
        <begin position="164"/>
        <end position="179"/>
    </location>
</feature>
<evidence type="ECO:0000256" key="4">
    <source>
        <dbReference type="ARBA" id="ARBA00022691"/>
    </source>
</evidence>
<keyword evidence="9" id="KW-0472">Membrane</keyword>
<dbReference type="PANTHER" id="PTHR12315">
    <property type="entry name" value="BICOID-INTERACTING PROTEIN RELATED"/>
    <property type="match status" value="1"/>
</dbReference>
<dbReference type="EC" id="2.1.1.-" evidence="7"/>
<dbReference type="Gene3D" id="3.30.160.20">
    <property type="match status" value="1"/>
</dbReference>
<evidence type="ECO:0000313" key="12">
    <source>
        <dbReference type="EMBL" id="KAJ0394047.1"/>
    </source>
</evidence>
<reference evidence="12" key="1">
    <citation type="submission" date="2021-12" db="EMBL/GenBank/DDBJ databases">
        <title>Prjna785345.</title>
        <authorList>
            <person name="Rujirawat T."/>
            <person name="Krajaejun T."/>
        </authorList>
    </citation>
    <scope>NUCLEOTIDE SEQUENCE</scope>
    <source>
        <strain evidence="12">Pi057C3</strain>
    </source>
</reference>
<dbReference type="GO" id="GO:2000632">
    <property type="term" value="P:negative regulation of pre-miRNA processing"/>
    <property type="evidence" value="ECO:0007669"/>
    <property type="project" value="TreeGrafter"/>
</dbReference>
<gene>
    <name evidence="12" type="ORF">P43SY_000968</name>
</gene>
<name>A0AAD5Q304_PYTIN</name>
<dbReference type="SMART" id="SM00358">
    <property type="entry name" value="DSRM"/>
    <property type="match status" value="1"/>
</dbReference>
<keyword evidence="9" id="KW-1133">Transmembrane helix</keyword>
<dbReference type="EMBL" id="JAKCXM010000439">
    <property type="protein sequence ID" value="KAJ0394047.1"/>
    <property type="molecule type" value="Genomic_DNA"/>
</dbReference>
<feature type="region of interest" description="Disordered" evidence="8">
    <location>
        <begin position="164"/>
        <end position="200"/>
    </location>
</feature>
<dbReference type="PANTHER" id="PTHR12315:SF1">
    <property type="entry name" value="RNA 5'-MONOPHOSPHATE METHYLTRANSFERASE"/>
    <property type="match status" value="1"/>
</dbReference>
<evidence type="ECO:0000256" key="2">
    <source>
        <dbReference type="ARBA" id="ARBA00022603"/>
    </source>
</evidence>
<feature type="transmembrane region" description="Helical" evidence="9">
    <location>
        <begin position="434"/>
        <end position="456"/>
    </location>
</feature>
<dbReference type="InterPro" id="IPR024160">
    <property type="entry name" value="BIN3_SAM-bd_dom"/>
</dbReference>
<dbReference type="GO" id="GO:0008171">
    <property type="term" value="F:O-methyltransferase activity"/>
    <property type="evidence" value="ECO:0007669"/>
    <property type="project" value="UniProtKB-UniRule"/>
</dbReference>
<dbReference type="InterPro" id="IPR010675">
    <property type="entry name" value="Bin3_C"/>
</dbReference>
<evidence type="ECO:0000256" key="8">
    <source>
        <dbReference type="SAM" id="MobiDB-lite"/>
    </source>
</evidence>
<evidence type="ECO:0000256" key="7">
    <source>
        <dbReference type="RuleBase" id="RU367087"/>
    </source>
</evidence>